<dbReference type="GO" id="GO:0005856">
    <property type="term" value="C:cytoskeleton"/>
    <property type="evidence" value="ECO:0007669"/>
    <property type="project" value="UniProtKB-SubCell"/>
</dbReference>
<feature type="compositionally biased region" description="Acidic residues" evidence="4">
    <location>
        <begin position="14"/>
        <end position="41"/>
    </location>
</feature>
<evidence type="ECO:0000313" key="8">
    <source>
        <dbReference type="EMBL" id="HDC35870.1"/>
    </source>
</evidence>
<reference evidence="8" key="1">
    <citation type="journal article" date="2019" name="PeerJ">
        <title>Genes of the pig, Sus scrofa, reconstructed with EvidentialGene.</title>
        <authorList>
            <person name="Gilbert D.G."/>
        </authorList>
    </citation>
    <scope>NUCLEOTIDE SEQUENCE</scope>
</reference>
<dbReference type="PANTHER" id="PTHR35249:SF2">
    <property type="entry name" value="DYNEIN REGULATORY COMPLEX SUBUNIT 7"/>
    <property type="match status" value="1"/>
</dbReference>
<organism evidence="8">
    <name type="scientific">Sus scrofa</name>
    <name type="common">Pig</name>
    <dbReference type="NCBI Taxonomy" id="9823"/>
    <lineage>
        <taxon>Eukaryota</taxon>
        <taxon>Metazoa</taxon>
        <taxon>Chordata</taxon>
        <taxon>Craniata</taxon>
        <taxon>Vertebrata</taxon>
        <taxon>Euteleostomi</taxon>
        <taxon>Mammalia</taxon>
        <taxon>Eutheria</taxon>
        <taxon>Laurasiatheria</taxon>
        <taxon>Artiodactyla</taxon>
        <taxon>Suina</taxon>
        <taxon>Suidae</taxon>
        <taxon>Sus</taxon>
    </lineage>
</organism>
<evidence type="ECO:0000256" key="3">
    <source>
        <dbReference type="ARBA" id="ARBA00023212"/>
    </source>
</evidence>
<keyword evidence="3" id="KW-0206">Cytoskeleton</keyword>
<protein>
    <submittedName>
        <fullName evidence="7 8">Dynein regulatory complex subunit 7</fullName>
    </submittedName>
</protein>
<sequence>MLLDTSKPLLSLTEGDDSEMSEMNDEDDVENLGKEDEDESFDMPPAWVERIEISPEAFETRCPNGKKVIQYKRAKLEKWAPYVNTNGLVSRLTSYEDLECTKILEVKEWFQNREDMLELRHVNKITGLIIDSFKPGHSQALRVHSYTSMQPERDRVMEFYETARVDGLIKREETAKTMTEYYQGRPDFLSYRHVDFGPRVKKTALNSAESNPRPVVKITERFLRNPEKPADEDVAERVFMILDERIQLRYHCREDHITASKREFLRRTEVDSKGNKIIMTPDMCISFEVEPTEHTKKLLYQYEAMMKLKDEEKLSRHQAWESELEVLEILKLREEEEAAHALTISIYDTKRNEKSKEYREAMERVMHEEHLRQMEAQLDYLAPFLAQLPPGEKLTRWQAVRLKDECLSDFKQRLIDKANLIQARFEKVQPGPGQGRGP</sequence>
<evidence type="ECO:0000256" key="1">
    <source>
        <dbReference type="ARBA" id="ARBA00004245"/>
    </source>
</evidence>
<feature type="domain" description="Dynein regulatory complex subunit 7 C-terminal" evidence="6">
    <location>
        <begin position="392"/>
        <end position="429"/>
    </location>
</feature>
<dbReference type="Pfam" id="PF24667">
    <property type="entry name" value="MORN_DRC7"/>
    <property type="match status" value="1"/>
</dbReference>
<dbReference type="InterPro" id="IPR056292">
    <property type="entry name" value="DRC7_C"/>
</dbReference>
<accession>A0A480ZU14</accession>
<dbReference type="EMBL" id="DQIR01280394">
    <property type="protein sequence ID" value="HDC35872.1"/>
    <property type="molecule type" value="Transcribed_RNA"/>
</dbReference>
<evidence type="ECO:0000256" key="4">
    <source>
        <dbReference type="SAM" id="MobiDB-lite"/>
    </source>
</evidence>
<dbReference type="AlphaFoldDB" id="A0A480ZU14"/>
<comment type="subcellular location">
    <subcellularLocation>
        <location evidence="1">Cytoplasm</location>
        <location evidence="1">Cytoskeleton</location>
    </subcellularLocation>
</comment>
<dbReference type="EMBL" id="DQIR01081466">
    <property type="protein sequence ID" value="HDA36942.1"/>
    <property type="molecule type" value="Transcribed_RNA"/>
</dbReference>
<evidence type="ECO:0000256" key="2">
    <source>
        <dbReference type="ARBA" id="ARBA00022490"/>
    </source>
</evidence>
<evidence type="ECO:0000259" key="5">
    <source>
        <dbReference type="Pfam" id="PF24667"/>
    </source>
</evidence>
<dbReference type="EMBL" id="DQIR01280392">
    <property type="protein sequence ID" value="HDC35870.1"/>
    <property type="molecule type" value="Transcribed_RNA"/>
</dbReference>
<dbReference type="InterPro" id="IPR056291">
    <property type="entry name" value="MORN_DRC7"/>
</dbReference>
<dbReference type="Pfam" id="PF24671">
    <property type="entry name" value="DRC7_C"/>
    <property type="match status" value="1"/>
</dbReference>
<dbReference type="PANTHER" id="PTHR35249">
    <property type="entry name" value="DYNEIN REGULATORY COMPLEX SUBUNIT 7"/>
    <property type="match status" value="1"/>
</dbReference>
<name>A0A480ZU14_PIG</name>
<feature type="region of interest" description="Disordered" evidence="4">
    <location>
        <begin position="1"/>
        <end position="41"/>
    </location>
</feature>
<proteinExistence type="predicted"/>
<feature type="domain" description="Dynein regulatory complex subunit 7 MORN" evidence="5">
    <location>
        <begin position="63"/>
        <end position="345"/>
    </location>
</feature>
<keyword evidence="2" id="KW-0963">Cytoplasm</keyword>
<evidence type="ECO:0000313" key="7">
    <source>
        <dbReference type="EMBL" id="HDA36942.1"/>
    </source>
</evidence>
<dbReference type="InterPro" id="IPR033551">
    <property type="entry name" value="DRC7/lobo"/>
</dbReference>
<evidence type="ECO:0000259" key="6">
    <source>
        <dbReference type="Pfam" id="PF24671"/>
    </source>
</evidence>